<keyword evidence="1" id="KW-0812">Transmembrane</keyword>
<gene>
    <name evidence="2" type="ORF">DES41_101481</name>
</gene>
<reference evidence="2 3" key="1">
    <citation type="submission" date="2018-07" db="EMBL/GenBank/DDBJ databases">
        <title>Genomic Encyclopedia of Type Strains, Phase IV (KMG-IV): sequencing the most valuable type-strain genomes for metagenomic binning, comparative biology and taxonomic classification.</title>
        <authorList>
            <person name="Goeker M."/>
        </authorList>
    </citation>
    <scope>NUCLEOTIDE SEQUENCE [LARGE SCALE GENOMIC DNA]</scope>
    <source>
        <strain evidence="2 3">DSM 21634</strain>
    </source>
</reference>
<sequence length="40" mass="4388">MNTLRLLGWAAALAALGGVFMLYLQPEFMVGLANQVWACF</sequence>
<keyword evidence="1" id="KW-1133">Transmembrane helix</keyword>
<accession>A0A368Y8X6</accession>
<name>A0A368Y8X6_9BURK</name>
<evidence type="ECO:0000313" key="3">
    <source>
        <dbReference type="Proteomes" id="UP000252884"/>
    </source>
</evidence>
<keyword evidence="1" id="KW-0472">Membrane</keyword>
<dbReference type="EMBL" id="QPJK01000001">
    <property type="protein sequence ID" value="RCW75878.1"/>
    <property type="molecule type" value="Genomic_DNA"/>
</dbReference>
<feature type="transmembrane region" description="Helical" evidence="1">
    <location>
        <begin position="6"/>
        <end position="24"/>
    </location>
</feature>
<keyword evidence="3" id="KW-1185">Reference proteome</keyword>
<evidence type="ECO:0000256" key="1">
    <source>
        <dbReference type="SAM" id="Phobius"/>
    </source>
</evidence>
<comment type="caution">
    <text evidence="2">The sequence shown here is derived from an EMBL/GenBank/DDBJ whole genome shotgun (WGS) entry which is preliminary data.</text>
</comment>
<evidence type="ECO:0000313" key="2">
    <source>
        <dbReference type="EMBL" id="RCW75878.1"/>
    </source>
</evidence>
<protein>
    <submittedName>
        <fullName evidence="2">Uncharacterized protein</fullName>
    </submittedName>
</protein>
<dbReference type="RefSeq" id="WP_281277155.1">
    <property type="nucleotide sequence ID" value="NZ_QPJK01000001.1"/>
</dbReference>
<dbReference type="AlphaFoldDB" id="A0A368Y8X6"/>
<organism evidence="2 3">
    <name type="scientific">Pseudorhodoferax soli</name>
    <dbReference type="NCBI Taxonomy" id="545864"/>
    <lineage>
        <taxon>Bacteria</taxon>
        <taxon>Pseudomonadati</taxon>
        <taxon>Pseudomonadota</taxon>
        <taxon>Betaproteobacteria</taxon>
        <taxon>Burkholderiales</taxon>
        <taxon>Comamonadaceae</taxon>
    </lineage>
</organism>
<proteinExistence type="predicted"/>
<dbReference type="Proteomes" id="UP000252884">
    <property type="component" value="Unassembled WGS sequence"/>
</dbReference>